<feature type="signal peptide" evidence="5">
    <location>
        <begin position="1"/>
        <end position="24"/>
    </location>
</feature>
<feature type="chain" id="PRO_5021788823" evidence="5">
    <location>
        <begin position="25"/>
        <end position="347"/>
    </location>
</feature>
<dbReference type="PANTHER" id="PTHR30532">
    <property type="entry name" value="IRON III DICITRATE-BINDING PERIPLASMIC PROTEIN"/>
    <property type="match status" value="1"/>
</dbReference>
<comment type="similarity">
    <text evidence="2">Belongs to the bacterial solute-binding protein 8 family.</text>
</comment>
<dbReference type="InterPro" id="IPR051313">
    <property type="entry name" value="Bact_iron-sidero_bind"/>
</dbReference>
<evidence type="ECO:0000256" key="2">
    <source>
        <dbReference type="ARBA" id="ARBA00008814"/>
    </source>
</evidence>
<dbReference type="CDD" id="cd01146">
    <property type="entry name" value="FhuD"/>
    <property type="match status" value="1"/>
</dbReference>
<dbReference type="PROSITE" id="PS51257">
    <property type="entry name" value="PROKAR_LIPOPROTEIN"/>
    <property type="match status" value="1"/>
</dbReference>
<dbReference type="InterPro" id="IPR002491">
    <property type="entry name" value="ABC_transptr_periplasmic_BD"/>
</dbReference>
<evidence type="ECO:0000256" key="4">
    <source>
        <dbReference type="ARBA" id="ARBA00022729"/>
    </source>
</evidence>
<sequence>MRLPRPVALAVAALALALAGCSSAATGATGDDPAATAGSTGSAAAFPVTVPHAFGSTTVERKPTRIATVSWANHEVPLALGVVPVGMSKATWGDDDGDGVLPWDAQRLAELGAQTPVLFDETQGLDFEKVADTRPDLILATYSGLTKEDYDKLSQIAPTIAYPKVAWGTPWQEMVTVSATAMGEKAEGEQLVADVEKTVRDDFAEHPTLAGKKVLFATFDPADKSKIGFYTGHDTRPGFLADLGLPAPALVAEETARTQAFYTTVSTEQADRLDDVDLVVTYGNASTLKTLQADPVLSTVPAIKAGHVAVLPDSTPLAAAANPSPLNIRWGVERYLDLLADALQPAA</sequence>
<reference evidence="7 8" key="1">
    <citation type="submission" date="2019-06" db="EMBL/GenBank/DDBJ databases">
        <title>Sequencing the genomes of 1000 actinobacteria strains.</title>
        <authorList>
            <person name="Klenk H.-P."/>
        </authorList>
    </citation>
    <scope>NUCLEOTIDE SEQUENCE [LARGE SCALE GENOMIC DNA]</scope>
    <source>
        <strain evidence="7 8">DSM 18607</strain>
    </source>
</reference>
<evidence type="ECO:0000313" key="7">
    <source>
        <dbReference type="EMBL" id="TQJ09003.1"/>
    </source>
</evidence>
<keyword evidence="8" id="KW-1185">Reference proteome</keyword>
<evidence type="ECO:0000256" key="3">
    <source>
        <dbReference type="ARBA" id="ARBA00022448"/>
    </source>
</evidence>
<dbReference type="PROSITE" id="PS50983">
    <property type="entry name" value="FE_B12_PBP"/>
    <property type="match status" value="1"/>
</dbReference>
<dbReference type="EMBL" id="VFMN01000001">
    <property type="protein sequence ID" value="TQJ09003.1"/>
    <property type="molecule type" value="Genomic_DNA"/>
</dbReference>
<gene>
    <name evidence="7" type="ORF">FB458_2105</name>
</gene>
<organism evidence="7 8">
    <name type="scientific">Lapillicoccus jejuensis</name>
    <dbReference type="NCBI Taxonomy" id="402171"/>
    <lineage>
        <taxon>Bacteria</taxon>
        <taxon>Bacillati</taxon>
        <taxon>Actinomycetota</taxon>
        <taxon>Actinomycetes</taxon>
        <taxon>Micrococcales</taxon>
        <taxon>Intrasporangiaceae</taxon>
        <taxon>Lapillicoccus</taxon>
    </lineage>
</organism>
<keyword evidence="4 5" id="KW-0732">Signal</keyword>
<protein>
    <submittedName>
        <fullName evidence="7">Iron complex transport system substrate-binding protein</fullName>
    </submittedName>
</protein>
<name>A0A542E0Y7_9MICO</name>
<dbReference type="Proteomes" id="UP000317893">
    <property type="component" value="Unassembled WGS sequence"/>
</dbReference>
<dbReference type="PANTHER" id="PTHR30532:SF24">
    <property type="entry name" value="FERRIC ENTEROBACTIN-BINDING PERIPLASMIC PROTEIN FEPB"/>
    <property type="match status" value="1"/>
</dbReference>
<evidence type="ECO:0000256" key="1">
    <source>
        <dbReference type="ARBA" id="ARBA00004196"/>
    </source>
</evidence>
<dbReference type="OrthoDB" id="1846031at2"/>
<dbReference type="GO" id="GO:1901678">
    <property type="term" value="P:iron coordination entity transport"/>
    <property type="evidence" value="ECO:0007669"/>
    <property type="project" value="UniProtKB-ARBA"/>
</dbReference>
<comment type="subcellular location">
    <subcellularLocation>
        <location evidence="1">Cell envelope</location>
    </subcellularLocation>
</comment>
<dbReference type="GO" id="GO:0030288">
    <property type="term" value="C:outer membrane-bounded periplasmic space"/>
    <property type="evidence" value="ECO:0007669"/>
    <property type="project" value="TreeGrafter"/>
</dbReference>
<accession>A0A542E0Y7</accession>
<evidence type="ECO:0000313" key="8">
    <source>
        <dbReference type="Proteomes" id="UP000317893"/>
    </source>
</evidence>
<dbReference type="AlphaFoldDB" id="A0A542E0Y7"/>
<dbReference type="RefSeq" id="WP_141848436.1">
    <property type="nucleotide sequence ID" value="NZ_BAAAPR010000005.1"/>
</dbReference>
<proteinExistence type="inferred from homology"/>
<comment type="caution">
    <text evidence="7">The sequence shown here is derived from an EMBL/GenBank/DDBJ whole genome shotgun (WGS) entry which is preliminary data.</text>
</comment>
<dbReference type="SUPFAM" id="SSF53807">
    <property type="entry name" value="Helical backbone' metal receptor"/>
    <property type="match status" value="1"/>
</dbReference>
<dbReference type="Pfam" id="PF01497">
    <property type="entry name" value="Peripla_BP_2"/>
    <property type="match status" value="1"/>
</dbReference>
<keyword evidence="3" id="KW-0813">Transport</keyword>
<feature type="domain" description="Fe/B12 periplasmic-binding" evidence="6">
    <location>
        <begin position="65"/>
        <end position="347"/>
    </location>
</feature>
<dbReference type="Gene3D" id="3.40.50.1980">
    <property type="entry name" value="Nitrogenase molybdenum iron protein domain"/>
    <property type="match status" value="2"/>
</dbReference>
<evidence type="ECO:0000259" key="6">
    <source>
        <dbReference type="PROSITE" id="PS50983"/>
    </source>
</evidence>
<evidence type="ECO:0000256" key="5">
    <source>
        <dbReference type="SAM" id="SignalP"/>
    </source>
</evidence>